<comment type="caution">
    <text evidence="2">The sequence shown here is derived from an EMBL/GenBank/DDBJ whole genome shotgun (WGS) entry which is preliminary data.</text>
</comment>
<dbReference type="GeneID" id="89943085"/>
<sequence>MPHVPSPPQPSSCENLKSPTDRLRYLYADVRRISEIAAPELVLHPADRDLTSPPRAPLRGVAACQVHEEALVAATGETLVMDVESITVGADGVFGCVLGVLRAGETKGEHGQMDGDGDGEENKVGSVKKRSRGVLAVPFCGLWRFDQEGRAVEHWENAADPAAVAKWLTGE</sequence>
<reference evidence="2" key="2">
    <citation type="submission" date="2023-05" db="EMBL/GenBank/DDBJ databases">
        <authorList>
            <consortium name="Lawrence Berkeley National Laboratory"/>
            <person name="Steindorff A."/>
            <person name="Hensen N."/>
            <person name="Bonometti L."/>
            <person name="Westerberg I."/>
            <person name="Brannstrom I.O."/>
            <person name="Guillou S."/>
            <person name="Cros-Aarteil S."/>
            <person name="Calhoun S."/>
            <person name="Haridas S."/>
            <person name="Kuo A."/>
            <person name="Mondo S."/>
            <person name="Pangilinan J."/>
            <person name="Riley R."/>
            <person name="Labutti K."/>
            <person name="Andreopoulos B."/>
            <person name="Lipzen A."/>
            <person name="Chen C."/>
            <person name="Yanf M."/>
            <person name="Daum C."/>
            <person name="Ng V."/>
            <person name="Clum A."/>
            <person name="Ohm R."/>
            <person name="Martin F."/>
            <person name="Silar P."/>
            <person name="Natvig D."/>
            <person name="Lalanne C."/>
            <person name="Gautier V."/>
            <person name="Ament-Velasquez S.L."/>
            <person name="Kruys A."/>
            <person name="Hutchinson M.I."/>
            <person name="Powell A.J."/>
            <person name="Barry K."/>
            <person name="Miller A.N."/>
            <person name="Grigoriev I.V."/>
            <person name="Debuchy R."/>
            <person name="Gladieux P."/>
            <person name="Thoren M.H."/>
            <person name="Johannesson H."/>
        </authorList>
    </citation>
    <scope>NUCLEOTIDE SEQUENCE</scope>
    <source>
        <strain evidence="2">CBS 508.74</strain>
    </source>
</reference>
<feature type="region of interest" description="Disordered" evidence="1">
    <location>
        <begin position="107"/>
        <end position="127"/>
    </location>
</feature>
<dbReference type="Proteomes" id="UP001302812">
    <property type="component" value="Unassembled WGS sequence"/>
</dbReference>
<accession>A0AAN6TM39</accession>
<protein>
    <submittedName>
        <fullName evidence="2">Uncharacterized protein</fullName>
    </submittedName>
</protein>
<dbReference type="EMBL" id="MU853332">
    <property type="protein sequence ID" value="KAK4116938.1"/>
    <property type="molecule type" value="Genomic_DNA"/>
</dbReference>
<reference evidence="2" key="1">
    <citation type="journal article" date="2023" name="Mol. Phylogenet. Evol.">
        <title>Genome-scale phylogeny and comparative genomics of the fungal order Sordariales.</title>
        <authorList>
            <person name="Hensen N."/>
            <person name="Bonometti L."/>
            <person name="Westerberg I."/>
            <person name="Brannstrom I.O."/>
            <person name="Guillou S."/>
            <person name="Cros-Aarteil S."/>
            <person name="Calhoun S."/>
            <person name="Haridas S."/>
            <person name="Kuo A."/>
            <person name="Mondo S."/>
            <person name="Pangilinan J."/>
            <person name="Riley R."/>
            <person name="LaButti K."/>
            <person name="Andreopoulos B."/>
            <person name="Lipzen A."/>
            <person name="Chen C."/>
            <person name="Yan M."/>
            <person name="Daum C."/>
            <person name="Ng V."/>
            <person name="Clum A."/>
            <person name="Steindorff A."/>
            <person name="Ohm R.A."/>
            <person name="Martin F."/>
            <person name="Silar P."/>
            <person name="Natvig D.O."/>
            <person name="Lalanne C."/>
            <person name="Gautier V."/>
            <person name="Ament-Velasquez S.L."/>
            <person name="Kruys A."/>
            <person name="Hutchinson M.I."/>
            <person name="Powell A.J."/>
            <person name="Barry K."/>
            <person name="Miller A.N."/>
            <person name="Grigoriev I.V."/>
            <person name="Debuchy R."/>
            <person name="Gladieux P."/>
            <person name="Hiltunen Thoren M."/>
            <person name="Johannesson H."/>
        </authorList>
    </citation>
    <scope>NUCLEOTIDE SEQUENCE</scope>
    <source>
        <strain evidence="2">CBS 508.74</strain>
    </source>
</reference>
<dbReference type="RefSeq" id="XP_064674508.1">
    <property type="nucleotide sequence ID" value="XM_064818959.1"/>
</dbReference>
<keyword evidence="3" id="KW-1185">Reference proteome</keyword>
<proteinExistence type="predicted"/>
<organism evidence="2 3">
    <name type="scientific">Canariomyces notabilis</name>
    <dbReference type="NCBI Taxonomy" id="2074819"/>
    <lineage>
        <taxon>Eukaryota</taxon>
        <taxon>Fungi</taxon>
        <taxon>Dikarya</taxon>
        <taxon>Ascomycota</taxon>
        <taxon>Pezizomycotina</taxon>
        <taxon>Sordariomycetes</taxon>
        <taxon>Sordariomycetidae</taxon>
        <taxon>Sordariales</taxon>
        <taxon>Chaetomiaceae</taxon>
        <taxon>Canariomyces</taxon>
    </lineage>
</organism>
<gene>
    <name evidence="2" type="ORF">N656DRAFT_840689</name>
</gene>
<evidence type="ECO:0000313" key="2">
    <source>
        <dbReference type="EMBL" id="KAK4116938.1"/>
    </source>
</evidence>
<name>A0AAN6TM39_9PEZI</name>
<evidence type="ECO:0000313" key="3">
    <source>
        <dbReference type="Proteomes" id="UP001302812"/>
    </source>
</evidence>
<dbReference type="Gene3D" id="3.10.450.50">
    <property type="match status" value="1"/>
</dbReference>
<dbReference type="AlphaFoldDB" id="A0AAN6TM39"/>
<evidence type="ECO:0000256" key="1">
    <source>
        <dbReference type="SAM" id="MobiDB-lite"/>
    </source>
</evidence>